<sequence>MPLSIPSSPPLILTPLIRHPAAPRIPAQVLALLRKSCEKLIRSDTTFSVTFSALLCPAGKNFLWTLKPYWWEVSPGQWEHRDGQRNPYCDQPQGQSQLQKLSLAISDLTLGSVYLPDISQKCRLRAEELLRVFFVDPETRMDPRVMYAQTNPGQVERGGDRAFIIAPMTTSPLRRVILLPPYSLQSREGDTGEMPLPPPRHPIAAPPVHPPALNTALREWFMEHVDWMESSPQGAEAKGYGNNITIWYHAVLATHRAHLYPTKSVALAHAAFSELQLAHPAPPRFFARELSRTRPRHYVLFTLEPLFLLATQTAHPDFSASYPGSTQPELDQVWGERTRLPQWVVAYLAELVSFAKTVQPGKIETTLEGSGRYEARLAWFERMLDRWAGRKVGLAQPKGEGWSKGWDDHARIMWEMI</sequence>
<evidence type="ECO:0000256" key="2">
    <source>
        <dbReference type="ARBA" id="ARBA00023239"/>
    </source>
</evidence>
<keyword evidence="2" id="KW-0456">Lyase</keyword>
<dbReference type="Proteomes" id="UP000279259">
    <property type="component" value="Unassembled WGS sequence"/>
</dbReference>
<accession>A0A427YPW6</accession>
<dbReference type="AlphaFoldDB" id="A0A427YPW6"/>
<keyword evidence="1" id="KW-0732">Signal</keyword>
<evidence type="ECO:0000259" key="3">
    <source>
        <dbReference type="Pfam" id="PF05426"/>
    </source>
</evidence>
<proteinExistence type="predicted"/>
<comment type="caution">
    <text evidence="4">The sequence shown here is derived from an EMBL/GenBank/DDBJ whole genome shotgun (WGS) entry which is preliminary data.</text>
</comment>
<dbReference type="OrthoDB" id="63533at2759"/>
<name>A0A427YPW6_9TREE</name>
<evidence type="ECO:0000313" key="5">
    <source>
        <dbReference type="Proteomes" id="UP000279259"/>
    </source>
</evidence>
<keyword evidence="5" id="KW-1185">Reference proteome</keyword>
<dbReference type="GO" id="GO:0042597">
    <property type="term" value="C:periplasmic space"/>
    <property type="evidence" value="ECO:0007669"/>
    <property type="project" value="InterPro"/>
</dbReference>
<dbReference type="SUPFAM" id="SSF48230">
    <property type="entry name" value="Chondroitin AC/alginate lyase"/>
    <property type="match status" value="1"/>
</dbReference>
<feature type="domain" description="Alginate lyase" evidence="3">
    <location>
        <begin position="208"/>
        <end position="311"/>
    </location>
</feature>
<dbReference type="InterPro" id="IPR008397">
    <property type="entry name" value="Alginate_lyase_dom"/>
</dbReference>
<gene>
    <name evidence="4" type="ORF">EHS25_007453</name>
</gene>
<organism evidence="4 5">
    <name type="scientific">Saitozyma podzolica</name>
    <dbReference type="NCBI Taxonomy" id="1890683"/>
    <lineage>
        <taxon>Eukaryota</taxon>
        <taxon>Fungi</taxon>
        <taxon>Dikarya</taxon>
        <taxon>Basidiomycota</taxon>
        <taxon>Agaricomycotina</taxon>
        <taxon>Tremellomycetes</taxon>
        <taxon>Tremellales</taxon>
        <taxon>Trimorphomycetaceae</taxon>
        <taxon>Saitozyma</taxon>
    </lineage>
</organism>
<protein>
    <recommendedName>
        <fullName evidence="3">Alginate lyase domain-containing protein</fullName>
    </recommendedName>
</protein>
<evidence type="ECO:0000256" key="1">
    <source>
        <dbReference type="ARBA" id="ARBA00022729"/>
    </source>
</evidence>
<dbReference type="InterPro" id="IPR008929">
    <property type="entry name" value="Chondroitin_lyas"/>
</dbReference>
<dbReference type="GO" id="GO:0016829">
    <property type="term" value="F:lyase activity"/>
    <property type="evidence" value="ECO:0007669"/>
    <property type="project" value="UniProtKB-KW"/>
</dbReference>
<dbReference type="Pfam" id="PF05426">
    <property type="entry name" value="Alginate_lyase"/>
    <property type="match status" value="2"/>
</dbReference>
<dbReference type="EMBL" id="RSCD01000004">
    <property type="protein sequence ID" value="RSH93100.1"/>
    <property type="molecule type" value="Genomic_DNA"/>
</dbReference>
<evidence type="ECO:0000313" key="4">
    <source>
        <dbReference type="EMBL" id="RSH93100.1"/>
    </source>
</evidence>
<dbReference type="Gene3D" id="1.50.10.100">
    <property type="entry name" value="Chondroitin AC/alginate lyase"/>
    <property type="match status" value="1"/>
</dbReference>
<reference evidence="4 5" key="1">
    <citation type="submission" date="2018-11" db="EMBL/GenBank/DDBJ databases">
        <title>Genome sequence of Saitozyma podzolica DSM 27192.</title>
        <authorList>
            <person name="Aliyu H."/>
            <person name="Gorte O."/>
            <person name="Ochsenreither K."/>
        </authorList>
    </citation>
    <scope>NUCLEOTIDE SEQUENCE [LARGE SCALE GENOMIC DNA]</scope>
    <source>
        <strain evidence="4 5">DSM 27192</strain>
    </source>
</reference>
<feature type="domain" description="Alginate lyase" evidence="3">
    <location>
        <begin position="64"/>
        <end position="159"/>
    </location>
</feature>